<dbReference type="InterPro" id="IPR012312">
    <property type="entry name" value="Hemerythrin-like"/>
</dbReference>
<dbReference type="Pfam" id="PF01814">
    <property type="entry name" value="Hemerythrin"/>
    <property type="match status" value="1"/>
</dbReference>
<sequence>MSLIAHLKDEHQEIFALLEKCQRLGMTDEGRKNLRQARNLVVSHLAREDSKLYPQMQAHTETKDLAVSYASEMKDISKETLSFFDALEKGESGMDFARKMGSTIAHLRQRMTREEVRLYTAFERHCTA</sequence>
<organism evidence="2 3">
    <name type="scientific">Paraburkholderia denitrificans</name>
    <dbReference type="NCBI Taxonomy" id="694025"/>
    <lineage>
        <taxon>Bacteria</taxon>
        <taxon>Pseudomonadati</taxon>
        <taxon>Pseudomonadota</taxon>
        <taxon>Betaproteobacteria</taxon>
        <taxon>Burkholderiales</taxon>
        <taxon>Burkholderiaceae</taxon>
        <taxon>Paraburkholderia</taxon>
    </lineage>
</organism>
<gene>
    <name evidence="2" type="ORF">ACFPTO_22500</name>
</gene>
<name>A0ABW0JED9_9BURK</name>
<dbReference type="RefSeq" id="WP_377714859.1">
    <property type="nucleotide sequence ID" value="NZ_JBHSMP010000037.1"/>
</dbReference>
<dbReference type="EMBL" id="JBHSMP010000037">
    <property type="protein sequence ID" value="MFC5431552.1"/>
    <property type="molecule type" value="Genomic_DNA"/>
</dbReference>
<comment type="caution">
    <text evidence="2">The sequence shown here is derived from an EMBL/GenBank/DDBJ whole genome shotgun (WGS) entry which is preliminary data.</text>
</comment>
<evidence type="ECO:0000259" key="1">
    <source>
        <dbReference type="Pfam" id="PF01814"/>
    </source>
</evidence>
<accession>A0ABW0JED9</accession>
<proteinExistence type="predicted"/>
<reference evidence="3" key="1">
    <citation type="journal article" date="2019" name="Int. J. Syst. Evol. Microbiol.">
        <title>The Global Catalogue of Microorganisms (GCM) 10K type strain sequencing project: providing services to taxonomists for standard genome sequencing and annotation.</title>
        <authorList>
            <consortium name="The Broad Institute Genomics Platform"/>
            <consortium name="The Broad Institute Genome Sequencing Center for Infectious Disease"/>
            <person name="Wu L."/>
            <person name="Ma J."/>
        </authorList>
    </citation>
    <scope>NUCLEOTIDE SEQUENCE [LARGE SCALE GENOMIC DNA]</scope>
    <source>
        <strain evidence="3">CCUG 56042</strain>
    </source>
</reference>
<dbReference type="Gene3D" id="1.20.120.520">
    <property type="entry name" value="nmb1532 protein domain like"/>
    <property type="match status" value="1"/>
</dbReference>
<dbReference type="Proteomes" id="UP001596103">
    <property type="component" value="Unassembled WGS sequence"/>
</dbReference>
<evidence type="ECO:0000313" key="2">
    <source>
        <dbReference type="EMBL" id="MFC5431552.1"/>
    </source>
</evidence>
<protein>
    <submittedName>
        <fullName evidence="2">Hemerythrin domain-containing protein</fullName>
    </submittedName>
</protein>
<evidence type="ECO:0000313" key="3">
    <source>
        <dbReference type="Proteomes" id="UP001596103"/>
    </source>
</evidence>
<keyword evidence="3" id="KW-1185">Reference proteome</keyword>
<feature type="domain" description="Hemerythrin-like" evidence="1">
    <location>
        <begin position="3"/>
        <end position="120"/>
    </location>
</feature>